<dbReference type="InterPro" id="IPR051336">
    <property type="entry name" value="RhoGEF_Guanine_NuclExch_SF"/>
</dbReference>
<dbReference type="GeneID" id="103507879"/>
<accession>A0A1S3CYT1</accession>
<gene>
    <name evidence="5" type="primary">LOC103507879</name>
</gene>
<sequence>MDSTGSVAAVESALERLNKQRETLEQLWASRKLRLDLCLRLRLFERDALEVSSQLELCSRELETNQLASEMSEAEDALCTHNEQFSRIQDSVFQVLLQGQELAQLFESSGVSLMADSQYSAQTRVQVLLEFLNEREMDFADLAEMRRMRLEQNVQLLQLRGSLYLHYNEFRATAKETRDRAKLLIQLADTIVEKGHTHASTIRHWGSAVDKGYKDFTKTHTSGVQVKHRAEALINANHQEAPRVREIADEVTQRWQQLVTCAEERHKLVTASLNFYKTAEQYAYFLSKSVSPSLAETFLKYTARSLQYYGYAGEVGAETRVKGILDRLLSQENRVLECWSHRKKRLDQCQQFVLFERSAQQAIEWIHETGEQYLATHTVLGANQEETERLLAEHNEFRATAKETRDRAKLLIQLADTIVEKGHTHASTIRHWGSAVDKGYKDFTVRMDKYRSQLEHRLGIKSEADTSLDRNSDPSLDMKVPALPLPLNHSKETNEEKRKSARKKEFIMAELLQTERTYVKDLDTCIKVFLQESRSHPNLPPGLVGKHDIIFGNIEEIRDFHRDIFLKELEKYENMPEDLGHCFVTWILTSAIAFFVLQIQFIIQEH</sequence>
<evidence type="ECO:0000259" key="3">
    <source>
        <dbReference type="PROSITE" id="PS50010"/>
    </source>
</evidence>
<dbReference type="OMA" id="IVEKGHT"/>
<dbReference type="STRING" id="121845.A0A1S3CYT1"/>
<dbReference type="RefSeq" id="XP_008470616.2">
    <property type="nucleotide sequence ID" value="XM_008472394.3"/>
</dbReference>
<organism evidence="4 5">
    <name type="scientific">Diaphorina citri</name>
    <name type="common">Asian citrus psyllid</name>
    <dbReference type="NCBI Taxonomy" id="121845"/>
    <lineage>
        <taxon>Eukaryota</taxon>
        <taxon>Metazoa</taxon>
        <taxon>Ecdysozoa</taxon>
        <taxon>Arthropoda</taxon>
        <taxon>Hexapoda</taxon>
        <taxon>Insecta</taxon>
        <taxon>Pterygota</taxon>
        <taxon>Neoptera</taxon>
        <taxon>Paraneoptera</taxon>
        <taxon>Hemiptera</taxon>
        <taxon>Sternorrhyncha</taxon>
        <taxon>Psylloidea</taxon>
        <taxon>Psyllidae</taxon>
        <taxon>Diaphorininae</taxon>
        <taxon>Diaphorina</taxon>
    </lineage>
</organism>
<dbReference type="GO" id="GO:0019898">
    <property type="term" value="C:extrinsic component of membrane"/>
    <property type="evidence" value="ECO:0007669"/>
    <property type="project" value="TreeGrafter"/>
</dbReference>
<evidence type="ECO:0000313" key="5">
    <source>
        <dbReference type="RefSeq" id="XP_008470616.2"/>
    </source>
</evidence>
<dbReference type="GO" id="GO:0005085">
    <property type="term" value="F:guanyl-nucleotide exchange factor activity"/>
    <property type="evidence" value="ECO:0007669"/>
    <property type="project" value="UniProtKB-KW"/>
</dbReference>
<feature type="compositionally biased region" description="Basic and acidic residues" evidence="2">
    <location>
        <begin position="463"/>
        <end position="472"/>
    </location>
</feature>
<dbReference type="Gene3D" id="1.20.58.60">
    <property type="match status" value="3"/>
</dbReference>
<dbReference type="Pfam" id="PF00435">
    <property type="entry name" value="Spectrin"/>
    <property type="match status" value="1"/>
</dbReference>
<dbReference type="Proteomes" id="UP000079169">
    <property type="component" value="Unplaced"/>
</dbReference>
<dbReference type="GO" id="GO:0005737">
    <property type="term" value="C:cytoplasm"/>
    <property type="evidence" value="ECO:0007669"/>
    <property type="project" value="TreeGrafter"/>
</dbReference>
<feature type="region of interest" description="Disordered" evidence="2">
    <location>
        <begin position="463"/>
        <end position="499"/>
    </location>
</feature>
<dbReference type="KEGG" id="dci:103507879"/>
<proteinExistence type="predicted"/>
<dbReference type="InterPro" id="IPR035899">
    <property type="entry name" value="DBL_dom_sf"/>
</dbReference>
<dbReference type="Gene3D" id="1.20.900.10">
    <property type="entry name" value="Dbl homology (DH) domain"/>
    <property type="match status" value="1"/>
</dbReference>
<dbReference type="Pfam" id="PF23323">
    <property type="entry name" value="Spectrin_6"/>
    <property type="match status" value="1"/>
</dbReference>
<dbReference type="Pfam" id="PF00621">
    <property type="entry name" value="RhoGEF"/>
    <property type="match status" value="1"/>
</dbReference>
<evidence type="ECO:0000256" key="1">
    <source>
        <dbReference type="ARBA" id="ARBA00022658"/>
    </source>
</evidence>
<dbReference type="InterPro" id="IPR002017">
    <property type="entry name" value="Spectrin_repeat"/>
</dbReference>
<dbReference type="GO" id="GO:0007411">
    <property type="term" value="P:axon guidance"/>
    <property type="evidence" value="ECO:0007669"/>
    <property type="project" value="TreeGrafter"/>
</dbReference>
<dbReference type="InterPro" id="IPR000219">
    <property type="entry name" value="DH_dom"/>
</dbReference>
<dbReference type="SUPFAM" id="SSF48065">
    <property type="entry name" value="DBL homology domain (DH-domain)"/>
    <property type="match status" value="1"/>
</dbReference>
<dbReference type="AlphaFoldDB" id="A0A1S3CYT1"/>
<evidence type="ECO:0000256" key="2">
    <source>
        <dbReference type="SAM" id="MobiDB-lite"/>
    </source>
</evidence>
<feature type="compositionally biased region" description="Basic and acidic residues" evidence="2">
    <location>
        <begin position="489"/>
        <end position="499"/>
    </location>
</feature>
<dbReference type="PROSITE" id="PS50010">
    <property type="entry name" value="DH_2"/>
    <property type="match status" value="1"/>
</dbReference>
<dbReference type="PaxDb" id="121845-A0A1S3CYT1"/>
<keyword evidence="4" id="KW-1185">Reference proteome</keyword>
<dbReference type="PANTHER" id="PTHR22826">
    <property type="entry name" value="RHO GUANINE EXCHANGE FACTOR-RELATED"/>
    <property type="match status" value="1"/>
</dbReference>
<dbReference type="InterPro" id="IPR058918">
    <property type="entry name" value="KALRN/TRIO-like_spectrin"/>
</dbReference>
<dbReference type="SUPFAM" id="SSF46966">
    <property type="entry name" value="Spectrin repeat"/>
    <property type="match status" value="3"/>
</dbReference>
<dbReference type="InterPro" id="IPR018159">
    <property type="entry name" value="Spectrin/alpha-actinin"/>
</dbReference>
<dbReference type="SMART" id="SM00150">
    <property type="entry name" value="SPEC"/>
    <property type="match status" value="2"/>
</dbReference>
<evidence type="ECO:0000313" key="4">
    <source>
        <dbReference type="Proteomes" id="UP000079169"/>
    </source>
</evidence>
<dbReference type="PANTHER" id="PTHR22826:SF106">
    <property type="entry name" value="TRIO, ISOFORM A"/>
    <property type="match status" value="1"/>
</dbReference>
<name>A0A1S3CYT1_DIACI</name>
<feature type="domain" description="DH" evidence="3">
    <location>
        <begin position="503"/>
        <end position="606"/>
    </location>
</feature>
<keyword evidence="1" id="KW-0344">Guanine-nucleotide releasing factor</keyword>
<reference evidence="5" key="1">
    <citation type="submission" date="2025-08" db="UniProtKB">
        <authorList>
            <consortium name="RefSeq"/>
        </authorList>
    </citation>
    <scope>IDENTIFICATION</scope>
</reference>
<protein>
    <submittedName>
        <fullName evidence="5">Triple functional domain protein-like</fullName>
    </submittedName>
</protein>